<dbReference type="NCBIfam" id="TIGR00714">
    <property type="entry name" value="hscB"/>
    <property type="match status" value="1"/>
</dbReference>
<gene>
    <name evidence="4 6" type="primary">hscB</name>
    <name evidence="6" type="ORF">RM552_13545</name>
</gene>
<evidence type="ECO:0000256" key="2">
    <source>
        <dbReference type="ARBA" id="ARBA00023186"/>
    </source>
</evidence>
<dbReference type="EMBL" id="JAVRHX010000004">
    <property type="protein sequence ID" value="MDT0595874.1"/>
    <property type="molecule type" value="Genomic_DNA"/>
</dbReference>
<dbReference type="InterPro" id="IPR009073">
    <property type="entry name" value="HscB_oligo_C"/>
</dbReference>
<evidence type="ECO:0000259" key="5">
    <source>
        <dbReference type="SMART" id="SM00271"/>
    </source>
</evidence>
<reference evidence="6 7" key="1">
    <citation type="submission" date="2023-09" db="EMBL/GenBank/DDBJ databases">
        <authorList>
            <person name="Rey-Velasco X."/>
        </authorList>
    </citation>
    <scope>NUCLEOTIDE SEQUENCE [LARGE SCALE GENOMIC DNA]</scope>
    <source>
        <strain evidence="6 7">P117</strain>
    </source>
</reference>
<evidence type="ECO:0000256" key="1">
    <source>
        <dbReference type="ARBA" id="ARBA00010476"/>
    </source>
</evidence>
<dbReference type="PANTHER" id="PTHR14021:SF15">
    <property type="entry name" value="IRON-SULFUR CLUSTER CO-CHAPERONE PROTEIN HSCB"/>
    <property type="match status" value="1"/>
</dbReference>
<evidence type="ECO:0000313" key="7">
    <source>
        <dbReference type="Proteomes" id="UP001253545"/>
    </source>
</evidence>
<dbReference type="InterPro" id="IPR036386">
    <property type="entry name" value="HscB_C_sf"/>
</dbReference>
<keyword evidence="2 4" id="KW-0143">Chaperone</keyword>
<dbReference type="SUPFAM" id="SSF47144">
    <property type="entry name" value="HSC20 (HSCB), C-terminal oligomerisation domain"/>
    <property type="match status" value="1"/>
</dbReference>
<sequence length="173" mass="20004">MNYFSLFNLPVQFDLNLEVLEQKYQVLQKITHPDRYASASEQEQRLYLQKNTQINDAYHVLGSAVSRGEHILDVRKVPRASEQETIGDTEFLMQQMELREQLASAHDVVQLEILNKTIQATTADYNERITLLLNENTDDSNAKAAVELNKLKFVVKLSIETREREKHIEKSQG</sequence>
<dbReference type="Pfam" id="PF07743">
    <property type="entry name" value="HSCB_C"/>
    <property type="match status" value="1"/>
</dbReference>
<dbReference type="PANTHER" id="PTHR14021">
    <property type="entry name" value="IRON-SULFUR CLUSTER CO-CHAPERONE PROTEIN HSCB"/>
    <property type="match status" value="1"/>
</dbReference>
<comment type="function">
    <text evidence="3 4">Co-chaperone involved in the maturation of iron-sulfur cluster-containing proteins. Seems to help targeting proteins to be folded toward HscA.</text>
</comment>
<dbReference type="InterPro" id="IPR036869">
    <property type="entry name" value="J_dom_sf"/>
</dbReference>
<organism evidence="6 7">
    <name type="scientific">Glaciecola petra</name>
    <dbReference type="NCBI Taxonomy" id="3075602"/>
    <lineage>
        <taxon>Bacteria</taxon>
        <taxon>Pseudomonadati</taxon>
        <taxon>Pseudomonadota</taxon>
        <taxon>Gammaproteobacteria</taxon>
        <taxon>Alteromonadales</taxon>
        <taxon>Alteromonadaceae</taxon>
        <taxon>Glaciecola</taxon>
    </lineage>
</organism>
<comment type="subunit">
    <text evidence="4">Interacts with HscA and stimulates its ATPase activity.</text>
</comment>
<dbReference type="InterPro" id="IPR004640">
    <property type="entry name" value="HscB"/>
</dbReference>
<dbReference type="SUPFAM" id="SSF46565">
    <property type="entry name" value="Chaperone J-domain"/>
    <property type="match status" value="1"/>
</dbReference>
<dbReference type="CDD" id="cd06257">
    <property type="entry name" value="DnaJ"/>
    <property type="match status" value="1"/>
</dbReference>
<dbReference type="Gene3D" id="1.20.1280.20">
    <property type="entry name" value="HscB, C-terminal domain"/>
    <property type="match status" value="1"/>
</dbReference>
<accession>A0ABU2ZTA3</accession>
<dbReference type="HAMAP" id="MF_00682">
    <property type="entry name" value="HscB"/>
    <property type="match status" value="1"/>
</dbReference>
<dbReference type="SMART" id="SM00271">
    <property type="entry name" value="DnaJ"/>
    <property type="match status" value="1"/>
</dbReference>
<comment type="similarity">
    <text evidence="1 4">Belongs to the HscB family.</text>
</comment>
<feature type="domain" description="J" evidence="5">
    <location>
        <begin position="1"/>
        <end position="66"/>
    </location>
</feature>
<name>A0ABU2ZTA3_9ALTE</name>
<keyword evidence="7" id="KW-1185">Reference proteome</keyword>
<dbReference type="InterPro" id="IPR001623">
    <property type="entry name" value="DnaJ_domain"/>
</dbReference>
<evidence type="ECO:0000313" key="6">
    <source>
        <dbReference type="EMBL" id="MDT0595874.1"/>
    </source>
</evidence>
<protein>
    <recommendedName>
        <fullName evidence="4">Co-chaperone protein HscB homolog</fullName>
    </recommendedName>
</protein>
<evidence type="ECO:0000256" key="3">
    <source>
        <dbReference type="ARBA" id="ARBA00025596"/>
    </source>
</evidence>
<dbReference type="RefSeq" id="WP_311369393.1">
    <property type="nucleotide sequence ID" value="NZ_JAVRHX010000004.1"/>
</dbReference>
<evidence type="ECO:0000256" key="4">
    <source>
        <dbReference type="HAMAP-Rule" id="MF_00682"/>
    </source>
</evidence>
<dbReference type="Gene3D" id="1.10.287.110">
    <property type="entry name" value="DnaJ domain"/>
    <property type="match status" value="1"/>
</dbReference>
<proteinExistence type="inferred from homology"/>
<comment type="caution">
    <text evidence="6">The sequence shown here is derived from an EMBL/GenBank/DDBJ whole genome shotgun (WGS) entry which is preliminary data.</text>
</comment>
<dbReference type="Proteomes" id="UP001253545">
    <property type="component" value="Unassembled WGS sequence"/>
</dbReference>